<evidence type="ECO:0000313" key="4">
    <source>
        <dbReference type="Proteomes" id="UP000501802"/>
    </source>
</evidence>
<dbReference type="EMBL" id="CP050063">
    <property type="protein sequence ID" value="QIP15724.1"/>
    <property type="molecule type" value="Genomic_DNA"/>
</dbReference>
<dbReference type="KEGG" id="spib:G8759_25365"/>
<evidence type="ECO:0000313" key="3">
    <source>
        <dbReference type="EMBL" id="QIP15724.1"/>
    </source>
</evidence>
<dbReference type="Pfam" id="PF13630">
    <property type="entry name" value="SdpI"/>
    <property type="match status" value="1"/>
</dbReference>
<keyword evidence="1" id="KW-1133">Transmembrane helix</keyword>
<keyword evidence="4" id="KW-1185">Reference proteome</keyword>
<feature type="transmembrane region" description="Helical" evidence="1">
    <location>
        <begin position="191"/>
        <end position="211"/>
    </location>
</feature>
<dbReference type="AlphaFoldDB" id="A0A6G9ATQ0"/>
<proteinExistence type="predicted"/>
<dbReference type="PIRSF" id="PIRSF038959">
    <property type="entry name" value="SdpI"/>
    <property type="match status" value="1"/>
</dbReference>
<feature type="transmembrane region" description="Helical" evidence="1">
    <location>
        <begin position="47"/>
        <end position="68"/>
    </location>
</feature>
<feature type="transmembrane region" description="Helical" evidence="1">
    <location>
        <begin position="168"/>
        <end position="185"/>
    </location>
</feature>
<protein>
    <submittedName>
        <fullName evidence="3">DUF1648 domain-containing protein</fullName>
    </submittedName>
</protein>
<dbReference type="InterPro" id="IPR012867">
    <property type="entry name" value="DUF1648"/>
</dbReference>
<feature type="transmembrane region" description="Helical" evidence="1">
    <location>
        <begin position="117"/>
        <end position="135"/>
    </location>
</feature>
<gene>
    <name evidence="3" type="ORF">G8759_25365</name>
</gene>
<keyword evidence="1" id="KW-0812">Transmembrane</keyword>
<feature type="domain" description="DUF1648" evidence="2">
    <location>
        <begin position="14"/>
        <end position="60"/>
    </location>
</feature>
<accession>A0A6G9ATQ0</accession>
<feature type="transmembrane region" description="Helical" evidence="1">
    <location>
        <begin position="88"/>
        <end position="105"/>
    </location>
</feature>
<evidence type="ECO:0000256" key="1">
    <source>
        <dbReference type="SAM" id="Phobius"/>
    </source>
</evidence>
<reference evidence="3 4" key="1">
    <citation type="submission" date="2020-03" db="EMBL/GenBank/DDBJ databases">
        <authorList>
            <person name="Kim M.K."/>
        </authorList>
    </citation>
    <scope>NUCLEOTIDE SEQUENCE [LARGE SCALE GENOMIC DNA]</scope>
    <source>
        <strain evidence="3 4">BT328</strain>
    </source>
</reference>
<sequence>MKPNSTVTELILILLLITPFIYLGIIWNQLPAEIAIHYDLLGKPDDWLRKEMAALLMGGISVLLYLLLRFLPAIDPKRQLQSSNFQKIRIVITLTMAVITCWLWYMAGHQTNQKMLVSLLLALISLMLAGIGNYLTTIKPNWFIGIRTPWTLGNEIVWRKTHQMGGRLMVAGGLLSAVMVIVVPMPYTAGVVVGIMMITLLIPVVYSYIYFRQEKTRQLN</sequence>
<keyword evidence="1" id="KW-0472">Membrane</keyword>
<dbReference type="Proteomes" id="UP000501802">
    <property type="component" value="Chromosome"/>
</dbReference>
<feature type="transmembrane region" description="Helical" evidence="1">
    <location>
        <begin position="7"/>
        <end position="27"/>
    </location>
</feature>
<dbReference type="PANTHER" id="PTHR37810:SF5">
    <property type="entry name" value="IMMUNITY PROTEIN SDPI"/>
    <property type="match status" value="1"/>
</dbReference>
<dbReference type="GO" id="GO:0009636">
    <property type="term" value="P:response to toxic substance"/>
    <property type="evidence" value="ECO:0007669"/>
    <property type="project" value="TreeGrafter"/>
</dbReference>
<dbReference type="RefSeq" id="WP_167214520.1">
    <property type="nucleotide sequence ID" value="NZ_CP050063.1"/>
</dbReference>
<dbReference type="InterPro" id="IPR025962">
    <property type="entry name" value="SdpI/YhfL"/>
</dbReference>
<dbReference type="Pfam" id="PF07853">
    <property type="entry name" value="DUF1648"/>
    <property type="match status" value="1"/>
</dbReference>
<name>A0A6G9ATQ0_9BACT</name>
<organism evidence="3 4">
    <name type="scientific">Spirosoma aureum</name>
    <dbReference type="NCBI Taxonomy" id="2692134"/>
    <lineage>
        <taxon>Bacteria</taxon>
        <taxon>Pseudomonadati</taxon>
        <taxon>Bacteroidota</taxon>
        <taxon>Cytophagia</taxon>
        <taxon>Cytophagales</taxon>
        <taxon>Cytophagaceae</taxon>
        <taxon>Spirosoma</taxon>
    </lineage>
</organism>
<dbReference type="InterPro" id="IPR026272">
    <property type="entry name" value="SdpI"/>
</dbReference>
<evidence type="ECO:0000259" key="2">
    <source>
        <dbReference type="Pfam" id="PF07853"/>
    </source>
</evidence>
<dbReference type="PANTHER" id="PTHR37810">
    <property type="entry name" value="IMMUNITY PROTEIN SDPI"/>
    <property type="match status" value="1"/>
</dbReference>